<sequence>MATVEHSGDLRVRLPKGHGNLRWLVTFAFGFPFVLIALAAFPIGSNFAYVLFGIPLLFIVWLIVNAILFKLFVRYLLAKAWRQSLIALAPLLIFVIFAVNPIAFIRLNNHIGDLVHFVVLKRYYDERVAALPNDAGPRLAVFNWGGMIWASHGLVYDESDQVSLPRGRQSTDWVEKARRNELSCEGYSVHRLWDHYYLASFPC</sequence>
<dbReference type="OrthoDB" id="7358020at2"/>
<organism evidence="2 3">
    <name type="scientific">Roseiarcus fermentans</name>
    <dbReference type="NCBI Taxonomy" id="1473586"/>
    <lineage>
        <taxon>Bacteria</taxon>
        <taxon>Pseudomonadati</taxon>
        <taxon>Pseudomonadota</taxon>
        <taxon>Alphaproteobacteria</taxon>
        <taxon>Hyphomicrobiales</taxon>
        <taxon>Roseiarcaceae</taxon>
        <taxon>Roseiarcus</taxon>
    </lineage>
</organism>
<keyword evidence="1" id="KW-0472">Membrane</keyword>
<accession>A0A366EJ66</accession>
<protein>
    <submittedName>
        <fullName evidence="2">Uncharacterized protein</fullName>
    </submittedName>
</protein>
<dbReference type="Proteomes" id="UP000253529">
    <property type="component" value="Unassembled WGS sequence"/>
</dbReference>
<dbReference type="EMBL" id="QNRK01000052">
    <property type="protein sequence ID" value="RBP02451.1"/>
    <property type="molecule type" value="Genomic_DNA"/>
</dbReference>
<feature type="transmembrane region" description="Helical" evidence="1">
    <location>
        <begin position="47"/>
        <end position="73"/>
    </location>
</feature>
<feature type="transmembrane region" description="Helical" evidence="1">
    <location>
        <begin position="85"/>
        <end position="105"/>
    </location>
</feature>
<dbReference type="RefSeq" id="WP_147262964.1">
    <property type="nucleotide sequence ID" value="NZ_QNRK01000052.1"/>
</dbReference>
<keyword evidence="1" id="KW-0812">Transmembrane</keyword>
<comment type="caution">
    <text evidence="2">The sequence shown here is derived from an EMBL/GenBank/DDBJ whole genome shotgun (WGS) entry which is preliminary data.</text>
</comment>
<dbReference type="AlphaFoldDB" id="A0A366EJ66"/>
<evidence type="ECO:0000313" key="2">
    <source>
        <dbReference type="EMBL" id="RBP02451.1"/>
    </source>
</evidence>
<feature type="transmembrane region" description="Helical" evidence="1">
    <location>
        <begin position="21"/>
        <end position="41"/>
    </location>
</feature>
<proteinExistence type="predicted"/>
<evidence type="ECO:0000313" key="3">
    <source>
        <dbReference type="Proteomes" id="UP000253529"/>
    </source>
</evidence>
<gene>
    <name evidence="2" type="ORF">DFR50_15241</name>
</gene>
<keyword evidence="3" id="KW-1185">Reference proteome</keyword>
<reference evidence="2 3" key="1">
    <citation type="submission" date="2018-06" db="EMBL/GenBank/DDBJ databases">
        <title>Genomic Encyclopedia of Type Strains, Phase IV (KMG-IV): sequencing the most valuable type-strain genomes for metagenomic binning, comparative biology and taxonomic classification.</title>
        <authorList>
            <person name="Goeker M."/>
        </authorList>
    </citation>
    <scope>NUCLEOTIDE SEQUENCE [LARGE SCALE GENOMIC DNA]</scope>
    <source>
        <strain evidence="2 3">DSM 24875</strain>
    </source>
</reference>
<name>A0A366EJ66_9HYPH</name>
<keyword evidence="1" id="KW-1133">Transmembrane helix</keyword>
<evidence type="ECO:0000256" key="1">
    <source>
        <dbReference type="SAM" id="Phobius"/>
    </source>
</evidence>